<proteinExistence type="predicted"/>
<evidence type="ECO:0000313" key="1">
    <source>
        <dbReference type="EMBL" id="JAH47868.1"/>
    </source>
</evidence>
<reference evidence="1" key="1">
    <citation type="submission" date="2014-11" db="EMBL/GenBank/DDBJ databases">
        <authorList>
            <person name="Amaro Gonzalez C."/>
        </authorList>
    </citation>
    <scope>NUCLEOTIDE SEQUENCE</scope>
</reference>
<dbReference type="AlphaFoldDB" id="A0A0E9T5E7"/>
<sequence>MNRRIRLYNKNCMESRLKYCPQQLMVFTKKVSVTDT</sequence>
<protein>
    <submittedName>
        <fullName evidence="1">Uncharacterized protein</fullName>
    </submittedName>
</protein>
<dbReference type="EMBL" id="GBXM01060709">
    <property type="protein sequence ID" value="JAH47868.1"/>
    <property type="molecule type" value="Transcribed_RNA"/>
</dbReference>
<organism evidence="1">
    <name type="scientific">Anguilla anguilla</name>
    <name type="common">European freshwater eel</name>
    <name type="synonym">Muraena anguilla</name>
    <dbReference type="NCBI Taxonomy" id="7936"/>
    <lineage>
        <taxon>Eukaryota</taxon>
        <taxon>Metazoa</taxon>
        <taxon>Chordata</taxon>
        <taxon>Craniata</taxon>
        <taxon>Vertebrata</taxon>
        <taxon>Euteleostomi</taxon>
        <taxon>Actinopterygii</taxon>
        <taxon>Neopterygii</taxon>
        <taxon>Teleostei</taxon>
        <taxon>Anguilliformes</taxon>
        <taxon>Anguillidae</taxon>
        <taxon>Anguilla</taxon>
    </lineage>
</organism>
<reference evidence="1" key="2">
    <citation type="journal article" date="2015" name="Fish Shellfish Immunol.">
        <title>Early steps in the European eel (Anguilla anguilla)-Vibrio vulnificus interaction in the gills: Role of the RtxA13 toxin.</title>
        <authorList>
            <person name="Callol A."/>
            <person name="Pajuelo D."/>
            <person name="Ebbesson L."/>
            <person name="Teles M."/>
            <person name="MacKenzie S."/>
            <person name="Amaro C."/>
        </authorList>
    </citation>
    <scope>NUCLEOTIDE SEQUENCE</scope>
</reference>
<accession>A0A0E9T5E7</accession>
<name>A0A0E9T5E7_ANGAN</name>